<feature type="binding site" evidence="9">
    <location>
        <position position="69"/>
    </location>
    <ligand>
        <name>Mg(2+)</name>
        <dbReference type="ChEBI" id="CHEBI:18420"/>
        <label>1</label>
    </ligand>
</feature>
<feature type="binding site" evidence="10">
    <location>
        <position position="91"/>
    </location>
    <ligand>
        <name>Mg(2+)</name>
        <dbReference type="ChEBI" id="CHEBI:18420"/>
        <label>1</label>
        <note>catalytic</note>
    </ligand>
</feature>
<evidence type="ECO:0000256" key="1">
    <source>
        <dbReference type="ARBA" id="ARBA00001625"/>
    </source>
</evidence>
<keyword evidence="3 9" id="KW-1003">Cell membrane</keyword>
<keyword evidence="5 9" id="KW-0479">Metal-binding</keyword>
<comment type="subcellular location">
    <subcellularLocation>
        <location evidence="9">Cell inner membrane</location>
        <topology evidence="9">Peripheral membrane protein</topology>
        <orientation evidence="9">Cytoplasmic side</orientation>
    </subcellularLocation>
</comment>
<dbReference type="Proteomes" id="UP000291822">
    <property type="component" value="Unassembled WGS sequence"/>
</dbReference>
<evidence type="ECO:0000256" key="5">
    <source>
        <dbReference type="ARBA" id="ARBA00022723"/>
    </source>
</evidence>
<feature type="binding site" evidence="10">
    <location>
        <position position="92"/>
    </location>
    <ligand>
        <name>Mg(2+)</name>
        <dbReference type="ChEBI" id="CHEBI:18420"/>
        <label>1</label>
        <note>catalytic</note>
    </ligand>
</feature>
<evidence type="ECO:0000256" key="7">
    <source>
        <dbReference type="ARBA" id="ARBA00022842"/>
    </source>
</evidence>
<feature type="binding site" evidence="9">
    <location>
        <position position="91"/>
    </location>
    <ligand>
        <name>Mg(2+)</name>
        <dbReference type="ChEBI" id="CHEBI:18420"/>
        <label>1</label>
    </ligand>
</feature>
<feature type="binding site" evidence="9">
    <location>
        <begin position="91"/>
        <end position="94"/>
    </location>
    <ligand>
        <name>substrate</name>
    </ligand>
</feature>
<dbReference type="GO" id="GO:0005886">
    <property type="term" value="C:plasma membrane"/>
    <property type="evidence" value="ECO:0007669"/>
    <property type="project" value="UniProtKB-SubCell"/>
</dbReference>
<sequence length="275" mass="30165">MSAPLSPVLTRLCRIARDAGEAILAVYAEEFAVERKADHSPVTAADLAAQRVIVAGLSQLDEVLPVLSEEARILPWATRQAWQRYWLVDPLDGTREFVKRNGEFSVNIALIDNHEPVMGVVLAPVTGDLYAAERGHGAWRQTARDGAWERLATRPLAQPAVVAGSRSHGGLAAGLLQELVGDDYTSFPLGSSLKFCLVARGDADVYLRRGPTSEWDTAAAHSVLQEAGGDVLDLHGRTLRYNTKDSLLNPEFLAMGDRAIDWRERLRQAEIEPHE</sequence>
<feature type="binding site" evidence="10">
    <location>
        <position position="69"/>
    </location>
    <ligand>
        <name>Mg(2+)</name>
        <dbReference type="ChEBI" id="CHEBI:18420"/>
        <label>1</label>
        <note>catalytic</note>
    </ligand>
</feature>
<evidence type="ECO:0000256" key="10">
    <source>
        <dbReference type="PIRSR" id="PIRSR600760-2"/>
    </source>
</evidence>
<evidence type="ECO:0000313" key="12">
    <source>
        <dbReference type="Proteomes" id="UP000291822"/>
    </source>
</evidence>
<dbReference type="HAMAP" id="MF_02095">
    <property type="entry name" value="CysQ"/>
    <property type="match status" value="1"/>
</dbReference>
<gene>
    <name evidence="9 11" type="primary">cysQ</name>
    <name evidence="11" type="ORF">EZM97_02445</name>
</gene>
<feature type="binding site" evidence="9">
    <location>
        <position position="216"/>
    </location>
    <ligand>
        <name>substrate</name>
    </ligand>
</feature>
<feature type="binding site" evidence="9">
    <location>
        <position position="89"/>
    </location>
    <ligand>
        <name>Mg(2+)</name>
        <dbReference type="ChEBI" id="CHEBI:18420"/>
        <label>2</label>
    </ligand>
</feature>
<dbReference type="InterPro" id="IPR050725">
    <property type="entry name" value="CysQ/Inositol_MonoPase"/>
</dbReference>
<dbReference type="Pfam" id="PF00459">
    <property type="entry name" value="Inositol_P"/>
    <property type="match status" value="1"/>
</dbReference>
<dbReference type="InterPro" id="IPR006240">
    <property type="entry name" value="CysQ"/>
</dbReference>
<dbReference type="InterPro" id="IPR000760">
    <property type="entry name" value="Inositol_monophosphatase-like"/>
</dbReference>
<dbReference type="Gene3D" id="3.40.190.80">
    <property type="match status" value="1"/>
</dbReference>
<keyword evidence="4 9" id="KW-0997">Cell inner membrane</keyword>
<dbReference type="PANTHER" id="PTHR43028:SF5">
    <property type="entry name" value="3'(2'),5'-BISPHOSPHATE NUCLEOTIDASE 1"/>
    <property type="match status" value="1"/>
</dbReference>
<dbReference type="SUPFAM" id="SSF56655">
    <property type="entry name" value="Carbohydrate phosphatase"/>
    <property type="match status" value="1"/>
</dbReference>
<evidence type="ECO:0000256" key="8">
    <source>
        <dbReference type="ARBA" id="ARBA00023136"/>
    </source>
</evidence>
<dbReference type="FunFam" id="3.30.540.10:FF:000007">
    <property type="entry name" value="3'(2'),5'-bisphosphate nucleotidase CysQ"/>
    <property type="match status" value="1"/>
</dbReference>
<dbReference type="EC" id="3.1.3.7" evidence="9"/>
<comment type="cofactor">
    <cofactor evidence="9 10">
        <name>Mg(2+)</name>
        <dbReference type="ChEBI" id="CHEBI:18420"/>
    </cofactor>
</comment>
<dbReference type="RefSeq" id="WP_131150979.1">
    <property type="nucleotide sequence ID" value="NZ_SJTG01000001.1"/>
</dbReference>
<name>A0A4R0YXY1_9GAMM</name>
<feature type="binding site" evidence="9">
    <location>
        <position position="92"/>
    </location>
    <ligand>
        <name>Mg(2+)</name>
        <dbReference type="ChEBI" id="CHEBI:18420"/>
        <label>2</label>
    </ligand>
</feature>
<protein>
    <recommendedName>
        <fullName evidence="9">3'(2'),5'-bisphosphate nucleotidase CysQ</fullName>
        <ecNumber evidence="9">3.1.3.7</ecNumber>
    </recommendedName>
    <alternativeName>
        <fullName evidence="9">3'(2'),5-bisphosphonucleoside 3'(2')-phosphohydrolase</fullName>
    </alternativeName>
    <alternativeName>
        <fullName evidence="9">3'-phosphoadenosine 5'-phosphate phosphatase</fullName>
        <shortName evidence="9">PAP phosphatase</shortName>
    </alternativeName>
</protein>
<dbReference type="AlphaFoldDB" id="A0A4R0YXY1"/>
<reference evidence="11 12" key="1">
    <citation type="submission" date="2019-02" db="EMBL/GenBank/DDBJ databases">
        <title>Dyella amyloliquefaciens sp. nov., isolated from forest soil.</title>
        <authorList>
            <person name="Gao Z.-H."/>
            <person name="Qiu L.-H."/>
        </authorList>
    </citation>
    <scope>NUCLEOTIDE SEQUENCE [LARGE SCALE GENOMIC DNA]</scope>
    <source>
        <strain evidence="11 12">KACC 12747</strain>
    </source>
</reference>
<dbReference type="GO" id="GO:0000287">
    <property type="term" value="F:magnesium ion binding"/>
    <property type="evidence" value="ECO:0007669"/>
    <property type="project" value="UniProtKB-UniRule"/>
</dbReference>
<feature type="binding site" evidence="9">
    <location>
        <position position="216"/>
    </location>
    <ligand>
        <name>Mg(2+)</name>
        <dbReference type="ChEBI" id="CHEBI:18420"/>
        <label>2</label>
    </ligand>
</feature>
<feature type="binding site" evidence="10">
    <location>
        <position position="89"/>
    </location>
    <ligand>
        <name>Mg(2+)</name>
        <dbReference type="ChEBI" id="CHEBI:18420"/>
        <label>1</label>
        <note>catalytic</note>
    </ligand>
</feature>
<evidence type="ECO:0000256" key="2">
    <source>
        <dbReference type="ARBA" id="ARBA00005289"/>
    </source>
</evidence>
<organism evidence="11 12">
    <name type="scientific">Dyella soli</name>
    <dbReference type="NCBI Taxonomy" id="522319"/>
    <lineage>
        <taxon>Bacteria</taxon>
        <taxon>Pseudomonadati</taxon>
        <taxon>Pseudomonadota</taxon>
        <taxon>Gammaproteobacteria</taxon>
        <taxon>Lysobacterales</taxon>
        <taxon>Rhodanobacteraceae</taxon>
        <taxon>Dyella</taxon>
    </lineage>
</organism>
<dbReference type="CDD" id="cd01638">
    <property type="entry name" value="CysQ"/>
    <property type="match status" value="1"/>
</dbReference>
<dbReference type="InterPro" id="IPR020583">
    <property type="entry name" value="Inositol_monoP_metal-BS"/>
</dbReference>
<accession>A0A4R0YXY1</accession>
<feature type="binding site" evidence="9">
    <location>
        <position position="69"/>
    </location>
    <ligand>
        <name>substrate</name>
    </ligand>
</feature>
<dbReference type="GO" id="GO:0050427">
    <property type="term" value="P:3'-phosphoadenosine 5'-phosphosulfate metabolic process"/>
    <property type="evidence" value="ECO:0007669"/>
    <property type="project" value="TreeGrafter"/>
</dbReference>
<dbReference type="NCBIfam" id="TIGR01331">
    <property type="entry name" value="bisphos_cysQ"/>
    <property type="match status" value="1"/>
</dbReference>
<evidence type="ECO:0000313" key="11">
    <source>
        <dbReference type="EMBL" id="TCI12239.1"/>
    </source>
</evidence>
<keyword evidence="12" id="KW-1185">Reference proteome</keyword>
<feature type="binding site" evidence="10">
    <location>
        <position position="216"/>
    </location>
    <ligand>
        <name>Mg(2+)</name>
        <dbReference type="ChEBI" id="CHEBI:18420"/>
        <label>1</label>
        <note>catalytic</note>
    </ligand>
</feature>
<keyword evidence="7 9" id="KW-0460">Magnesium</keyword>
<comment type="caution">
    <text evidence="11">The sequence shown here is derived from an EMBL/GenBank/DDBJ whole genome shotgun (WGS) entry which is preliminary data.</text>
</comment>
<evidence type="ECO:0000256" key="6">
    <source>
        <dbReference type="ARBA" id="ARBA00022801"/>
    </source>
</evidence>
<dbReference type="GO" id="GO:0008441">
    <property type="term" value="F:3'(2'),5'-bisphosphate nucleotidase activity"/>
    <property type="evidence" value="ECO:0007669"/>
    <property type="project" value="UniProtKB-UniRule"/>
</dbReference>
<dbReference type="PANTHER" id="PTHR43028">
    <property type="entry name" value="3'(2'),5'-BISPHOSPHATE NUCLEOTIDASE 1"/>
    <property type="match status" value="1"/>
</dbReference>
<comment type="similarity">
    <text evidence="2 9">Belongs to the inositol monophosphatase superfamily. CysQ family.</text>
</comment>
<dbReference type="GO" id="GO:0000103">
    <property type="term" value="P:sulfate assimilation"/>
    <property type="evidence" value="ECO:0007669"/>
    <property type="project" value="TreeGrafter"/>
</dbReference>
<evidence type="ECO:0000256" key="3">
    <source>
        <dbReference type="ARBA" id="ARBA00022475"/>
    </source>
</evidence>
<feature type="binding site" evidence="9">
    <location>
        <position position="89"/>
    </location>
    <ligand>
        <name>Mg(2+)</name>
        <dbReference type="ChEBI" id="CHEBI:18420"/>
        <label>1</label>
    </ligand>
</feature>
<dbReference type="Gene3D" id="3.30.540.10">
    <property type="entry name" value="Fructose-1,6-Bisphosphatase, subunit A, domain 1"/>
    <property type="match status" value="1"/>
</dbReference>
<comment type="catalytic activity">
    <reaction evidence="1 9">
        <text>adenosine 3',5'-bisphosphate + H2O = AMP + phosphate</text>
        <dbReference type="Rhea" id="RHEA:10040"/>
        <dbReference type="ChEBI" id="CHEBI:15377"/>
        <dbReference type="ChEBI" id="CHEBI:43474"/>
        <dbReference type="ChEBI" id="CHEBI:58343"/>
        <dbReference type="ChEBI" id="CHEBI:456215"/>
        <dbReference type="EC" id="3.1.3.7"/>
    </reaction>
</comment>
<comment type="function">
    <text evidence="9">Converts adenosine-3',5'-bisphosphate (PAP) to AMP.</text>
</comment>
<evidence type="ECO:0000256" key="4">
    <source>
        <dbReference type="ARBA" id="ARBA00022519"/>
    </source>
</evidence>
<evidence type="ECO:0000256" key="9">
    <source>
        <dbReference type="HAMAP-Rule" id="MF_02095"/>
    </source>
</evidence>
<dbReference type="PRINTS" id="PR00377">
    <property type="entry name" value="IMPHPHTASES"/>
</dbReference>
<proteinExistence type="inferred from homology"/>
<keyword evidence="6 9" id="KW-0378">Hydrolase</keyword>
<dbReference type="EMBL" id="SJTG01000001">
    <property type="protein sequence ID" value="TCI12239.1"/>
    <property type="molecule type" value="Genomic_DNA"/>
</dbReference>
<keyword evidence="8 9" id="KW-0472">Membrane</keyword>
<dbReference type="PROSITE" id="PS00629">
    <property type="entry name" value="IMP_1"/>
    <property type="match status" value="1"/>
</dbReference>